<proteinExistence type="predicted"/>
<dbReference type="AlphaFoldDB" id="A0A7C3QSW5"/>
<reference evidence="2" key="1">
    <citation type="journal article" date="2020" name="mSystems">
        <title>Genome- and Community-Level Interaction Insights into Carbon Utilization and Element Cycling Functions of Hydrothermarchaeota in Hydrothermal Sediment.</title>
        <authorList>
            <person name="Zhou Z."/>
            <person name="Liu Y."/>
            <person name="Xu W."/>
            <person name="Pan J."/>
            <person name="Luo Z.H."/>
            <person name="Li M."/>
        </authorList>
    </citation>
    <scope>NUCLEOTIDE SEQUENCE [LARGE SCALE GENOMIC DNA]</scope>
    <source>
        <strain evidence="2">SpSt-902</strain>
    </source>
</reference>
<organism evidence="2">
    <name type="scientific">Leptospirillum ferriphilum</name>
    <dbReference type="NCBI Taxonomy" id="178606"/>
    <lineage>
        <taxon>Bacteria</taxon>
        <taxon>Pseudomonadati</taxon>
        <taxon>Nitrospirota</taxon>
        <taxon>Nitrospiria</taxon>
        <taxon>Nitrospirales</taxon>
        <taxon>Nitrospiraceae</taxon>
        <taxon>Leptospirillum</taxon>
    </lineage>
</organism>
<protein>
    <submittedName>
        <fullName evidence="2">Uncharacterized protein</fullName>
    </submittedName>
</protein>
<sequence>MEIEKHWQEILGEPMSAEVSNRILKIQKALGIKDDDALWQIIIPLEYYQRIFEQFPEKARVEAGEVSRSLREASVAVTSATAAEVKASRELASREIAKMQEEAKRNIAAATGGILKDEIEKAVNQLKSQSNRPLHRNWLIALGVAVLVAAGLGGWGTWSFFRYAKNIGEATAAAVADSPDFLGLMECNLGPEWKRAWVRVEGETRLVCYPYPDKDGKISGWRLK</sequence>
<keyword evidence="1" id="KW-0812">Transmembrane</keyword>
<accession>A0A7C3QSW5</accession>
<name>A0A7C3QSW5_9BACT</name>
<keyword evidence="1" id="KW-1133">Transmembrane helix</keyword>
<gene>
    <name evidence="2" type="ORF">ENX03_01385</name>
</gene>
<comment type="caution">
    <text evidence="2">The sequence shown here is derived from an EMBL/GenBank/DDBJ whole genome shotgun (WGS) entry which is preliminary data.</text>
</comment>
<feature type="transmembrane region" description="Helical" evidence="1">
    <location>
        <begin position="138"/>
        <end position="161"/>
    </location>
</feature>
<evidence type="ECO:0000313" key="2">
    <source>
        <dbReference type="EMBL" id="HFT92595.1"/>
    </source>
</evidence>
<dbReference type="EMBL" id="DTMM01000027">
    <property type="protein sequence ID" value="HFT92595.1"/>
    <property type="molecule type" value="Genomic_DNA"/>
</dbReference>
<evidence type="ECO:0000256" key="1">
    <source>
        <dbReference type="SAM" id="Phobius"/>
    </source>
</evidence>
<keyword evidence="1" id="KW-0472">Membrane</keyword>